<name>A0A9X2AF72_9BACT</name>
<feature type="transmembrane region" description="Helical" evidence="1">
    <location>
        <begin position="322"/>
        <end position="343"/>
    </location>
</feature>
<dbReference type="PANTHER" id="PTHR23028:SF53">
    <property type="entry name" value="ACYL_TRANSF_3 DOMAIN-CONTAINING PROTEIN"/>
    <property type="match status" value="1"/>
</dbReference>
<keyword evidence="1" id="KW-1133">Transmembrane helix</keyword>
<feature type="transmembrane region" description="Helical" evidence="1">
    <location>
        <begin position="91"/>
        <end position="109"/>
    </location>
</feature>
<comment type="caution">
    <text evidence="3">The sequence shown here is derived from an EMBL/GenBank/DDBJ whole genome shotgun (WGS) entry which is preliminary data.</text>
</comment>
<dbReference type="PANTHER" id="PTHR23028">
    <property type="entry name" value="ACETYLTRANSFERASE"/>
    <property type="match status" value="1"/>
</dbReference>
<keyword evidence="3" id="KW-0808">Transferase</keyword>
<keyword evidence="3" id="KW-0012">Acyltransferase</keyword>
<keyword evidence="1" id="KW-0812">Transmembrane</keyword>
<evidence type="ECO:0000256" key="1">
    <source>
        <dbReference type="SAM" id="Phobius"/>
    </source>
</evidence>
<keyword evidence="4" id="KW-1185">Reference proteome</keyword>
<feature type="transmembrane region" description="Helical" evidence="1">
    <location>
        <begin position="173"/>
        <end position="190"/>
    </location>
</feature>
<feature type="transmembrane region" description="Helical" evidence="1">
    <location>
        <begin position="12"/>
        <end position="32"/>
    </location>
</feature>
<dbReference type="GO" id="GO:0009103">
    <property type="term" value="P:lipopolysaccharide biosynthetic process"/>
    <property type="evidence" value="ECO:0007669"/>
    <property type="project" value="TreeGrafter"/>
</dbReference>
<accession>A0A9X2AF72</accession>
<feature type="transmembrane region" description="Helical" evidence="1">
    <location>
        <begin position="289"/>
        <end position="310"/>
    </location>
</feature>
<dbReference type="Proteomes" id="UP001139193">
    <property type="component" value="Unassembled WGS sequence"/>
</dbReference>
<dbReference type="GO" id="GO:0016747">
    <property type="term" value="F:acyltransferase activity, transferring groups other than amino-acyl groups"/>
    <property type="evidence" value="ECO:0007669"/>
    <property type="project" value="InterPro"/>
</dbReference>
<feature type="transmembrane region" description="Helical" evidence="1">
    <location>
        <begin position="148"/>
        <end position="166"/>
    </location>
</feature>
<reference evidence="3" key="1">
    <citation type="submission" date="2022-03" db="EMBL/GenBank/DDBJ databases">
        <title>Bacterial whole genome sequence for Hymenobacter sp. DH14.</title>
        <authorList>
            <person name="Le V."/>
        </authorList>
    </citation>
    <scope>NUCLEOTIDE SEQUENCE</scope>
    <source>
        <strain evidence="3">DH14</strain>
    </source>
</reference>
<dbReference type="EMBL" id="JALBGC010000001">
    <property type="protein sequence ID" value="MCI1186158.1"/>
    <property type="molecule type" value="Genomic_DNA"/>
</dbReference>
<dbReference type="RefSeq" id="WP_241934440.1">
    <property type="nucleotide sequence ID" value="NZ_JALBGC010000001.1"/>
</dbReference>
<dbReference type="GO" id="GO:0016020">
    <property type="term" value="C:membrane"/>
    <property type="evidence" value="ECO:0007669"/>
    <property type="project" value="TreeGrafter"/>
</dbReference>
<feature type="transmembrane region" description="Helical" evidence="1">
    <location>
        <begin position="52"/>
        <end position="71"/>
    </location>
</feature>
<organism evidence="3 4">
    <name type="scientific">Hymenobacter cyanobacteriorum</name>
    <dbReference type="NCBI Taxonomy" id="2926463"/>
    <lineage>
        <taxon>Bacteria</taxon>
        <taxon>Pseudomonadati</taxon>
        <taxon>Bacteroidota</taxon>
        <taxon>Cytophagia</taxon>
        <taxon>Cytophagales</taxon>
        <taxon>Hymenobacteraceae</taxon>
        <taxon>Hymenobacter</taxon>
    </lineage>
</organism>
<evidence type="ECO:0000313" key="3">
    <source>
        <dbReference type="EMBL" id="MCI1186158.1"/>
    </source>
</evidence>
<evidence type="ECO:0000259" key="2">
    <source>
        <dbReference type="Pfam" id="PF01757"/>
    </source>
</evidence>
<dbReference type="InterPro" id="IPR002656">
    <property type="entry name" value="Acyl_transf_3_dom"/>
</dbReference>
<dbReference type="InterPro" id="IPR050879">
    <property type="entry name" value="Acyltransferase_3"/>
</dbReference>
<dbReference type="AlphaFoldDB" id="A0A9X2AF72"/>
<feature type="transmembrane region" description="Helical" evidence="1">
    <location>
        <begin position="229"/>
        <end position="246"/>
    </location>
</feature>
<keyword evidence="1" id="KW-0472">Membrane</keyword>
<feature type="transmembrane region" description="Helical" evidence="1">
    <location>
        <begin position="258"/>
        <end position="277"/>
    </location>
</feature>
<protein>
    <submittedName>
        <fullName evidence="3">Acyltransferase</fullName>
    </submittedName>
</protein>
<proteinExistence type="predicted"/>
<feature type="domain" description="Acyltransferase 3" evidence="2">
    <location>
        <begin position="13"/>
        <end position="327"/>
    </location>
</feature>
<sequence length="366" mass="41364">MEPQPPQPPRRLYAIDLLRLLAALAVVFYHYAYRGYMANHYSPVAFPALAPVAKYGYLGVELFFIISGYVVLRSAQGKTVRQFFRSRATRLYPAFWVACTLTFAAKQLWGAGSGPEGLPAVLHATVPQYLYNLTMLHEFLGVPVMDSVYWSLTMEITFYFLIALLIGSGRLRSVDWFLVAWLAYAALPGLPHIGPLFALLFFPRYAPYFIAGMLFFLMQPPQGRTPLRYGLLLLAYLLALRTGAKVSQELAVVFQDSFSNLVAGGAITAFFGVFFLITREKLNFHRQAWLAAWGGLTYPLYLLHCDIGFLTFHRLGSQFNKYVLLAGLLLLMLAAARGINVWVEKRLSQQLGQQLDKALDYLNRRF</sequence>
<gene>
    <name evidence="3" type="ORF">MON38_01915</name>
</gene>
<evidence type="ECO:0000313" key="4">
    <source>
        <dbReference type="Proteomes" id="UP001139193"/>
    </source>
</evidence>
<feature type="transmembrane region" description="Helical" evidence="1">
    <location>
        <begin position="196"/>
        <end position="217"/>
    </location>
</feature>
<dbReference type="Pfam" id="PF01757">
    <property type="entry name" value="Acyl_transf_3"/>
    <property type="match status" value="1"/>
</dbReference>